<feature type="domain" description="HTH asnC-type" evidence="4">
    <location>
        <begin position="37"/>
        <end position="74"/>
    </location>
</feature>
<dbReference type="Pfam" id="PF13404">
    <property type="entry name" value="HTH_AsnC-type"/>
    <property type="match status" value="1"/>
</dbReference>
<evidence type="ECO:0000256" key="2">
    <source>
        <dbReference type="ARBA" id="ARBA00023125"/>
    </source>
</evidence>
<dbReference type="InterPro" id="IPR036388">
    <property type="entry name" value="WH-like_DNA-bd_sf"/>
</dbReference>
<dbReference type="SUPFAM" id="SSF46785">
    <property type="entry name" value="Winged helix' DNA-binding domain"/>
    <property type="match status" value="1"/>
</dbReference>
<dbReference type="GO" id="GO:0043200">
    <property type="term" value="P:response to amino acid"/>
    <property type="evidence" value="ECO:0007669"/>
    <property type="project" value="TreeGrafter"/>
</dbReference>
<proteinExistence type="predicted"/>
<dbReference type="KEGG" id="psul:AU252_13965"/>
<dbReference type="InterPro" id="IPR036390">
    <property type="entry name" value="WH_DNA-bd_sf"/>
</dbReference>
<dbReference type="Proteomes" id="UP000065151">
    <property type="component" value="Chromosome"/>
</dbReference>
<dbReference type="PANTHER" id="PTHR30154">
    <property type="entry name" value="LEUCINE-RESPONSIVE REGULATORY PROTEIN"/>
    <property type="match status" value="1"/>
</dbReference>
<dbReference type="EMBL" id="CP013747">
    <property type="protein sequence ID" value="ALV42122.1"/>
    <property type="molecule type" value="Genomic_DNA"/>
</dbReference>
<evidence type="ECO:0000256" key="1">
    <source>
        <dbReference type="ARBA" id="ARBA00023015"/>
    </source>
</evidence>
<dbReference type="InterPro" id="IPR011008">
    <property type="entry name" value="Dimeric_a/b-barrel"/>
</dbReference>
<dbReference type="InterPro" id="IPR000485">
    <property type="entry name" value="AsnC-type_HTH_dom"/>
</dbReference>
<name>A0A0U3QAB6_9MICC</name>
<dbReference type="AlphaFoldDB" id="A0A0U3QAB6"/>
<evidence type="ECO:0000313" key="5">
    <source>
        <dbReference type="EMBL" id="ALV42122.1"/>
    </source>
</evidence>
<evidence type="ECO:0000313" key="6">
    <source>
        <dbReference type="Proteomes" id="UP000065151"/>
    </source>
</evidence>
<dbReference type="Gene3D" id="1.10.10.10">
    <property type="entry name" value="Winged helix-like DNA-binding domain superfamily/Winged helix DNA-binding domain"/>
    <property type="match status" value="2"/>
</dbReference>
<evidence type="ECO:0000259" key="4">
    <source>
        <dbReference type="Pfam" id="PF13404"/>
    </source>
</evidence>
<dbReference type="STRING" id="121292.AU252_13965"/>
<dbReference type="GO" id="GO:0005829">
    <property type="term" value="C:cytosol"/>
    <property type="evidence" value="ECO:0007669"/>
    <property type="project" value="TreeGrafter"/>
</dbReference>
<dbReference type="SMART" id="SM00344">
    <property type="entry name" value="HTH_ASNC"/>
    <property type="match status" value="2"/>
</dbReference>
<sequence length="375" mass="40342">MRFTSCEIAGKNQKYDGNGRIHSLKRGSGEVVLSEEDLALINVLQVAPRISWSDAADVLGVHATTLAARWDRLRLSGAAWTTAHLIGDPKKMCLALVSVDCEMQLRAEVTAALAAIPEVVTVEEAASNRDLMLTVIAPTLDRFTDHVLPRFKEIRGLLKYRTSLGTRLHSAGHSWRLNTLDKAKQNALMDVASHEVTGSAAPRPGAPLPPSHLDLIPFLARDGRASAADIARSLGRSPATVQRQLNRVISSGLLTFRCDIAQNLSGYPVSCQWFANVPPGQHEAAAAELRGLRTVRLSASTTGGTNFVILMWLNSLADVMNAELALQQRIPQIELVESVVILSSAKRMGWMLNPDSTASGAVVVSGTGLPSLGLQ</sequence>
<reference evidence="5 6" key="1">
    <citation type="submission" date="2015-12" db="EMBL/GenBank/DDBJ databases">
        <authorList>
            <person name="Shamseldin A."/>
            <person name="Moawad H."/>
            <person name="Abd El-Rahim W.M."/>
            <person name="Sadowsky M.J."/>
        </authorList>
    </citation>
    <scope>NUCLEOTIDE SEQUENCE [LARGE SCALE GENOMIC DNA]</scope>
    <source>
        <strain evidence="5 6">Ar51</strain>
    </source>
</reference>
<gene>
    <name evidence="5" type="ORF">AU252_13965</name>
</gene>
<keyword evidence="2" id="KW-0238">DNA-binding</keyword>
<dbReference type="Pfam" id="PF13412">
    <property type="entry name" value="HTH_24"/>
    <property type="match status" value="1"/>
</dbReference>
<dbReference type="GO" id="GO:0043565">
    <property type="term" value="F:sequence-specific DNA binding"/>
    <property type="evidence" value="ECO:0007669"/>
    <property type="project" value="InterPro"/>
</dbReference>
<keyword evidence="1" id="KW-0805">Transcription regulation</keyword>
<evidence type="ECO:0000256" key="3">
    <source>
        <dbReference type="ARBA" id="ARBA00023163"/>
    </source>
</evidence>
<accession>A0A0U3QAB6</accession>
<keyword evidence="3" id="KW-0804">Transcription</keyword>
<organism evidence="5">
    <name type="scientific">Pseudarthrobacter sulfonivorans</name>
    <dbReference type="NCBI Taxonomy" id="121292"/>
    <lineage>
        <taxon>Bacteria</taxon>
        <taxon>Bacillati</taxon>
        <taxon>Actinomycetota</taxon>
        <taxon>Actinomycetes</taxon>
        <taxon>Micrococcales</taxon>
        <taxon>Micrococcaceae</taxon>
        <taxon>Pseudarthrobacter</taxon>
    </lineage>
</organism>
<protein>
    <submittedName>
        <fullName evidence="5">AsnC family transcriptional regulator</fullName>
    </submittedName>
</protein>
<dbReference type="Gene3D" id="3.30.70.920">
    <property type="match status" value="1"/>
</dbReference>
<dbReference type="PANTHER" id="PTHR30154:SF34">
    <property type="entry name" value="TRANSCRIPTIONAL REGULATOR AZLB"/>
    <property type="match status" value="1"/>
</dbReference>
<dbReference type="SUPFAM" id="SSF54909">
    <property type="entry name" value="Dimeric alpha+beta barrel"/>
    <property type="match status" value="1"/>
</dbReference>
<dbReference type="InterPro" id="IPR019888">
    <property type="entry name" value="Tscrpt_reg_AsnC-like"/>
</dbReference>